<dbReference type="PANTHER" id="PTHR43738">
    <property type="entry name" value="ABC TRANSPORTER, MEMBRANE PROTEIN"/>
    <property type="match status" value="1"/>
</dbReference>
<evidence type="ECO:0000256" key="6">
    <source>
        <dbReference type="ARBA" id="ARBA00023136"/>
    </source>
</evidence>
<comment type="caution">
    <text evidence="12">The sequence shown here is derived from an EMBL/GenBank/DDBJ whole genome shotgun (WGS) entry which is preliminary data.</text>
</comment>
<evidence type="ECO:0000256" key="3">
    <source>
        <dbReference type="ARBA" id="ARBA00022475"/>
    </source>
</evidence>
<name>A0ABW0BCS2_9ACTN</name>
<feature type="transmembrane region" description="Helical" evidence="9">
    <location>
        <begin position="346"/>
        <end position="373"/>
    </location>
</feature>
<evidence type="ECO:0000256" key="9">
    <source>
        <dbReference type="SAM" id="Phobius"/>
    </source>
</evidence>
<gene>
    <name evidence="12" type="ORF">ACFPGP_00330</name>
</gene>
<keyword evidence="5 9" id="KW-1133">Transmembrane helix</keyword>
<feature type="transmembrane region" description="Helical" evidence="9">
    <location>
        <begin position="269"/>
        <end position="292"/>
    </location>
</feature>
<comment type="subcellular location">
    <subcellularLocation>
        <location evidence="1">Cell membrane</location>
        <topology evidence="1">Multi-pass membrane protein</topology>
    </subcellularLocation>
</comment>
<keyword evidence="4 9" id="KW-0812">Transmembrane</keyword>
<reference evidence="13" key="1">
    <citation type="journal article" date="2019" name="Int. J. Syst. Evol. Microbiol.">
        <title>The Global Catalogue of Microorganisms (GCM) 10K type strain sequencing project: providing services to taxonomists for standard genome sequencing and annotation.</title>
        <authorList>
            <consortium name="The Broad Institute Genomics Platform"/>
            <consortium name="The Broad Institute Genome Sequencing Center for Infectious Disease"/>
            <person name="Wu L."/>
            <person name="Ma J."/>
        </authorList>
    </citation>
    <scope>NUCLEOTIDE SEQUENCE [LARGE SCALE GENOMIC DNA]</scope>
    <source>
        <strain evidence="13">DFY41</strain>
    </source>
</reference>
<keyword evidence="2" id="KW-0813">Transport</keyword>
<dbReference type="EMBL" id="JBHSKD010000002">
    <property type="protein sequence ID" value="MFC5175094.1"/>
    <property type="molecule type" value="Genomic_DNA"/>
</dbReference>
<evidence type="ECO:0000259" key="10">
    <source>
        <dbReference type="Pfam" id="PF02687"/>
    </source>
</evidence>
<accession>A0ABW0BCS2</accession>
<keyword evidence="6 9" id="KW-0472">Membrane</keyword>
<feature type="domain" description="MacB-like periplasmic core" evidence="11">
    <location>
        <begin position="40"/>
        <end position="238"/>
    </location>
</feature>
<dbReference type="Proteomes" id="UP001596087">
    <property type="component" value="Unassembled WGS sequence"/>
</dbReference>
<feature type="transmembrane region" description="Helical" evidence="9">
    <location>
        <begin position="313"/>
        <end position="340"/>
    </location>
</feature>
<dbReference type="Pfam" id="PF12704">
    <property type="entry name" value="MacB_PCD"/>
    <property type="match status" value="1"/>
</dbReference>
<dbReference type="RefSeq" id="WP_378585334.1">
    <property type="nucleotide sequence ID" value="NZ_JBHSKD010000002.1"/>
</dbReference>
<evidence type="ECO:0000256" key="8">
    <source>
        <dbReference type="SAM" id="MobiDB-lite"/>
    </source>
</evidence>
<keyword evidence="3" id="KW-1003">Cell membrane</keyword>
<feature type="compositionally biased region" description="Polar residues" evidence="8">
    <location>
        <begin position="1"/>
        <end position="12"/>
    </location>
</feature>
<comment type="similarity">
    <text evidence="7">Belongs to the ABC-4 integral membrane protein family.</text>
</comment>
<dbReference type="InterPro" id="IPR051125">
    <property type="entry name" value="ABC-4/HrtB_transporter"/>
</dbReference>
<evidence type="ECO:0000256" key="4">
    <source>
        <dbReference type="ARBA" id="ARBA00022692"/>
    </source>
</evidence>
<evidence type="ECO:0000259" key="11">
    <source>
        <dbReference type="Pfam" id="PF12704"/>
    </source>
</evidence>
<sequence length="391" mass="40523">MTTTSVHPTLSHPNPARGIRPTGAVPVGRRFLFADRRRATLTVLGVAASLLLVLVLGGIFAGAVDRVTYYIRTSPADVFVSQAGVRTMHMSASTLPADAPDRVAQVPGVAWAAPIAFASGSVAGAQGRQLTYLIGYDTRTGRGGPSGLVAGRLPGAGEAIIDEQAADRLGIGLGDRFTVMGMPVRAVGFSTGGSSITNTTVFVDLAEFARIHDERVSYVLAGVDAGADPDTVADRIQAEVDGVTVQSREQFAESEARIVTDMSADLLRLMSTIGLVIALAVIALGLMTATLNRLRDFAVLKALGARTPRLARAVAMQVLLTVVLASAVATTAALILAWLLPTAAPAVQISITAAAVAQTTAAALLVGLIAALWPLRRIAALDAATAFRETR</sequence>
<evidence type="ECO:0000313" key="13">
    <source>
        <dbReference type="Proteomes" id="UP001596087"/>
    </source>
</evidence>
<dbReference type="InterPro" id="IPR025857">
    <property type="entry name" value="MacB_PCD"/>
</dbReference>
<evidence type="ECO:0000256" key="2">
    <source>
        <dbReference type="ARBA" id="ARBA00022448"/>
    </source>
</evidence>
<dbReference type="Pfam" id="PF02687">
    <property type="entry name" value="FtsX"/>
    <property type="match status" value="1"/>
</dbReference>
<evidence type="ECO:0000256" key="1">
    <source>
        <dbReference type="ARBA" id="ARBA00004651"/>
    </source>
</evidence>
<keyword evidence="13" id="KW-1185">Reference proteome</keyword>
<evidence type="ECO:0000256" key="7">
    <source>
        <dbReference type="ARBA" id="ARBA00038076"/>
    </source>
</evidence>
<dbReference type="PANTHER" id="PTHR43738:SF1">
    <property type="entry name" value="HEMIN TRANSPORT SYSTEM PERMEASE PROTEIN HRTB-RELATED"/>
    <property type="match status" value="1"/>
</dbReference>
<protein>
    <submittedName>
        <fullName evidence="12">ABC transporter permease</fullName>
    </submittedName>
</protein>
<organism evidence="12 13">
    <name type="scientific">Nocardioides taihuensis</name>
    <dbReference type="NCBI Taxonomy" id="1835606"/>
    <lineage>
        <taxon>Bacteria</taxon>
        <taxon>Bacillati</taxon>
        <taxon>Actinomycetota</taxon>
        <taxon>Actinomycetes</taxon>
        <taxon>Propionibacteriales</taxon>
        <taxon>Nocardioidaceae</taxon>
        <taxon>Nocardioides</taxon>
    </lineage>
</organism>
<feature type="domain" description="ABC3 transporter permease C-terminal" evidence="10">
    <location>
        <begin position="269"/>
        <end position="380"/>
    </location>
</feature>
<feature type="transmembrane region" description="Helical" evidence="9">
    <location>
        <begin position="39"/>
        <end position="64"/>
    </location>
</feature>
<feature type="region of interest" description="Disordered" evidence="8">
    <location>
        <begin position="1"/>
        <end position="22"/>
    </location>
</feature>
<evidence type="ECO:0000313" key="12">
    <source>
        <dbReference type="EMBL" id="MFC5175094.1"/>
    </source>
</evidence>
<evidence type="ECO:0000256" key="5">
    <source>
        <dbReference type="ARBA" id="ARBA00022989"/>
    </source>
</evidence>
<proteinExistence type="inferred from homology"/>
<dbReference type="InterPro" id="IPR003838">
    <property type="entry name" value="ABC3_permease_C"/>
</dbReference>